<dbReference type="Gene3D" id="1.20.58.340">
    <property type="entry name" value="Magnesium transport protein CorA, transmembrane region"/>
    <property type="match status" value="1"/>
</dbReference>
<accession>A0A7J4XCZ5</accession>
<dbReference type="SUPFAM" id="SSF144083">
    <property type="entry name" value="Magnesium transport protein CorA, transmembrane region"/>
    <property type="match status" value="1"/>
</dbReference>
<dbReference type="InterPro" id="IPR045863">
    <property type="entry name" value="CorA_TM1_TM2"/>
</dbReference>
<organism evidence="6 7">
    <name type="scientific">Bacteroides salyersiae</name>
    <dbReference type="NCBI Taxonomy" id="291644"/>
    <lineage>
        <taxon>Bacteria</taxon>
        <taxon>Pseudomonadati</taxon>
        <taxon>Bacteroidota</taxon>
        <taxon>Bacteroidia</taxon>
        <taxon>Bacteroidales</taxon>
        <taxon>Bacteroidaceae</taxon>
        <taxon>Bacteroides</taxon>
    </lineage>
</organism>
<evidence type="ECO:0000256" key="3">
    <source>
        <dbReference type="ARBA" id="ARBA00022989"/>
    </source>
</evidence>
<gene>
    <name evidence="6" type="ORF">F3F73_21780</name>
</gene>
<dbReference type="AlphaFoldDB" id="A0A7J4XCZ5"/>
<evidence type="ECO:0000256" key="4">
    <source>
        <dbReference type="ARBA" id="ARBA00023136"/>
    </source>
</evidence>
<evidence type="ECO:0000313" key="6">
    <source>
        <dbReference type="EMBL" id="KAA3757771.1"/>
    </source>
</evidence>
<dbReference type="RefSeq" id="WP_055294440.1">
    <property type="nucleotide sequence ID" value="NZ_CAXSTI010000006.1"/>
</dbReference>
<feature type="transmembrane region" description="Helical" evidence="5">
    <location>
        <begin position="452"/>
        <end position="475"/>
    </location>
</feature>
<feature type="transmembrane region" description="Helical" evidence="5">
    <location>
        <begin position="481"/>
        <end position="502"/>
    </location>
</feature>
<keyword evidence="4 5" id="KW-0472">Membrane</keyword>
<dbReference type="Pfam" id="PF01544">
    <property type="entry name" value="CorA"/>
    <property type="match status" value="1"/>
</dbReference>
<comment type="subcellular location">
    <subcellularLocation>
        <location evidence="1">Membrane</location>
        <topology evidence="1">Multi-pass membrane protein</topology>
    </subcellularLocation>
</comment>
<comment type="caution">
    <text evidence="6">The sequence shown here is derived from an EMBL/GenBank/DDBJ whole genome shotgun (WGS) entry which is preliminary data.</text>
</comment>
<name>A0A7J4XCZ5_9BACE</name>
<keyword evidence="3 5" id="KW-1133">Transmembrane helix</keyword>
<evidence type="ECO:0000256" key="5">
    <source>
        <dbReference type="SAM" id="Phobius"/>
    </source>
</evidence>
<evidence type="ECO:0000256" key="1">
    <source>
        <dbReference type="ARBA" id="ARBA00004141"/>
    </source>
</evidence>
<dbReference type="GO" id="GO:0046873">
    <property type="term" value="F:metal ion transmembrane transporter activity"/>
    <property type="evidence" value="ECO:0007669"/>
    <property type="project" value="InterPro"/>
</dbReference>
<dbReference type="EMBL" id="VWMK01000031">
    <property type="protein sequence ID" value="KAA3757771.1"/>
    <property type="molecule type" value="Genomic_DNA"/>
</dbReference>
<dbReference type="InterPro" id="IPR002523">
    <property type="entry name" value="MgTranspt_CorA/ZnTranspt_ZntB"/>
</dbReference>
<keyword evidence="2 5" id="KW-0812">Transmembrane</keyword>
<evidence type="ECO:0008006" key="8">
    <source>
        <dbReference type="Google" id="ProtNLM"/>
    </source>
</evidence>
<sequence length="507" mass="60103">MNKHCYSYHIFYFPFKWHLPEEEKKLLSEQVDLKHIPVETYSMWERRQITRRDKTILTDEKALKDAQELFGEQQYYFDFVHPVLYDIKNEPNPIISHYERREPQENNVEYCIKHKNKEYILRIDAINLNLYATGVGVLSFYLANELEEQKGESAIRDINQYGRRIMPPHCGEFTANHRNMLAECISLKGLHNDVNLRYTDSYDYSIDGKSQFGLSDTWQPATFIRNLIEDLSPSLIVIPIIDDRMLVNCWYSNNDLAMKVKSDSNEFINSDFWYKYVFVDSGDNDYDVTCQNKELRTKLIKESTYERWQKFGTLYGITRYSMVALTDEGDFAKNCLSMHMRTIYSRMFELAIIQRASMLRFSGEVTRVSVLEKGNKIIAERIGSIYKEYIRFVNQIYFRSVTAQDQGIEMYNLLMKQLNTKEQIKDLDEEIGELHEYISLLIDQKRNENSEWLNILATLLLPAGIITGLFGMNMFECPSNWWHFWVQFSIIVVFSAIIYYIIKKRRN</sequence>
<reference evidence="6 7" key="1">
    <citation type="journal article" date="2019" name="Nat. Med.">
        <title>A library of human gut bacterial isolates paired with longitudinal multiomics data enables mechanistic microbiome research.</title>
        <authorList>
            <person name="Poyet M."/>
            <person name="Groussin M."/>
            <person name="Gibbons S.M."/>
            <person name="Avila-Pacheco J."/>
            <person name="Jiang X."/>
            <person name="Kearney S.M."/>
            <person name="Perrotta A.R."/>
            <person name="Berdy B."/>
            <person name="Zhao S."/>
            <person name="Lieberman T.D."/>
            <person name="Swanson P.K."/>
            <person name="Smith M."/>
            <person name="Roesemann S."/>
            <person name="Alexander J.E."/>
            <person name="Rich S.A."/>
            <person name="Livny J."/>
            <person name="Vlamakis H."/>
            <person name="Clish C."/>
            <person name="Bullock K."/>
            <person name="Deik A."/>
            <person name="Scott J."/>
            <person name="Pierce K.A."/>
            <person name="Xavier R.J."/>
            <person name="Alm E.J."/>
        </authorList>
    </citation>
    <scope>NUCLEOTIDE SEQUENCE [LARGE SCALE GENOMIC DNA]</scope>
    <source>
        <strain evidence="6 7">BIOML-A10</strain>
    </source>
</reference>
<protein>
    <recommendedName>
        <fullName evidence="8">Magnesium transporter CorA</fullName>
    </recommendedName>
</protein>
<proteinExistence type="predicted"/>
<dbReference type="Proteomes" id="UP000422221">
    <property type="component" value="Unassembled WGS sequence"/>
</dbReference>
<dbReference type="GO" id="GO:0016020">
    <property type="term" value="C:membrane"/>
    <property type="evidence" value="ECO:0007669"/>
    <property type="project" value="UniProtKB-SubCell"/>
</dbReference>
<evidence type="ECO:0000256" key="2">
    <source>
        <dbReference type="ARBA" id="ARBA00022692"/>
    </source>
</evidence>
<evidence type="ECO:0000313" key="7">
    <source>
        <dbReference type="Proteomes" id="UP000422221"/>
    </source>
</evidence>
<dbReference type="GeneID" id="93117341"/>